<evidence type="ECO:0000313" key="2">
    <source>
        <dbReference type="EMBL" id="CAB4163802.1"/>
    </source>
</evidence>
<name>A0A6J5QSP1_9CAUD</name>
<dbReference type="EMBL" id="LR796776">
    <property type="protein sequence ID" value="CAB4165536.1"/>
    <property type="molecule type" value="Genomic_DNA"/>
</dbReference>
<reference evidence="4" key="1">
    <citation type="submission" date="2020-05" db="EMBL/GenBank/DDBJ databases">
        <authorList>
            <person name="Chiriac C."/>
            <person name="Salcher M."/>
            <person name="Ghai R."/>
            <person name="Kavagutti S V."/>
        </authorList>
    </citation>
    <scope>NUCLEOTIDE SEQUENCE</scope>
</reference>
<dbReference type="EMBL" id="LR797502">
    <property type="protein sequence ID" value="CAB4221584.1"/>
    <property type="molecule type" value="Genomic_DNA"/>
</dbReference>
<evidence type="ECO:0000313" key="3">
    <source>
        <dbReference type="EMBL" id="CAB4165536.1"/>
    </source>
</evidence>
<proteinExistence type="predicted"/>
<feature type="compositionally biased region" description="Polar residues" evidence="1">
    <location>
        <begin position="48"/>
        <end position="60"/>
    </location>
</feature>
<evidence type="ECO:0000256" key="1">
    <source>
        <dbReference type="SAM" id="MobiDB-lite"/>
    </source>
</evidence>
<accession>A0A6J5QSP1</accession>
<gene>
    <name evidence="4" type="ORF">UFOVP1146_158</name>
    <name evidence="5" type="ORF">UFOVP1638_407</name>
    <name evidence="2" type="ORF">UFOVP812_71</name>
    <name evidence="3" type="ORF">UFOVP818_72</name>
</gene>
<dbReference type="EMBL" id="LR796758">
    <property type="protein sequence ID" value="CAB4163802.1"/>
    <property type="molecule type" value="Genomic_DNA"/>
</dbReference>
<sequence length="60" mass="6407">MKHWIFVIGLALSIAAPSSAADAKINKKIAVKKSAAKKAMVKKDAPKQPTSTQNNKFGVK</sequence>
<dbReference type="EMBL" id="LR797099">
    <property type="protein sequence ID" value="CAB4186812.1"/>
    <property type="molecule type" value="Genomic_DNA"/>
</dbReference>
<protein>
    <submittedName>
        <fullName evidence="4">Uncharacterized protein</fullName>
    </submittedName>
</protein>
<evidence type="ECO:0000313" key="5">
    <source>
        <dbReference type="EMBL" id="CAB4221584.1"/>
    </source>
</evidence>
<organism evidence="4">
    <name type="scientific">uncultured Caudovirales phage</name>
    <dbReference type="NCBI Taxonomy" id="2100421"/>
    <lineage>
        <taxon>Viruses</taxon>
        <taxon>Duplodnaviria</taxon>
        <taxon>Heunggongvirae</taxon>
        <taxon>Uroviricota</taxon>
        <taxon>Caudoviricetes</taxon>
        <taxon>Peduoviridae</taxon>
        <taxon>Maltschvirus</taxon>
        <taxon>Maltschvirus maltsch</taxon>
    </lineage>
</organism>
<feature type="region of interest" description="Disordered" evidence="1">
    <location>
        <begin position="36"/>
        <end position="60"/>
    </location>
</feature>
<evidence type="ECO:0000313" key="4">
    <source>
        <dbReference type="EMBL" id="CAB4186812.1"/>
    </source>
</evidence>